<dbReference type="PROSITE" id="PS50110">
    <property type="entry name" value="RESPONSE_REGULATORY"/>
    <property type="match status" value="1"/>
</dbReference>
<dbReference type="Pfam" id="PF07238">
    <property type="entry name" value="PilZ"/>
    <property type="match status" value="1"/>
</dbReference>
<proteinExistence type="predicted"/>
<dbReference type="InterPro" id="IPR011752">
    <property type="entry name" value="PilV_Myxo-type"/>
</dbReference>
<evidence type="ECO:0000256" key="2">
    <source>
        <dbReference type="PROSITE-ProRule" id="PRU00169"/>
    </source>
</evidence>
<dbReference type="OrthoDB" id="5387333at2"/>
<dbReference type="InterPro" id="IPR011006">
    <property type="entry name" value="CheY-like_superfamily"/>
</dbReference>
<dbReference type="KEGG" id="pca:Pcar_1964"/>
<evidence type="ECO:0000313" key="5">
    <source>
        <dbReference type="Proteomes" id="UP000002534"/>
    </source>
</evidence>
<dbReference type="SMART" id="SM00448">
    <property type="entry name" value="REC"/>
    <property type="match status" value="1"/>
</dbReference>
<dbReference type="Proteomes" id="UP000002534">
    <property type="component" value="Chromosome"/>
</dbReference>
<dbReference type="RefSeq" id="WP_011341711.1">
    <property type="nucleotide sequence ID" value="NC_007498.2"/>
</dbReference>
<gene>
    <name evidence="4" type="ordered locus">Pcar_1964</name>
</gene>
<organism evidence="4 5">
    <name type="scientific">Syntrophotalea carbinolica (strain DSM 2380 / NBRC 103641 / GraBd1)</name>
    <name type="common">Pelobacter carbinolicus</name>
    <dbReference type="NCBI Taxonomy" id="338963"/>
    <lineage>
        <taxon>Bacteria</taxon>
        <taxon>Pseudomonadati</taxon>
        <taxon>Thermodesulfobacteriota</taxon>
        <taxon>Desulfuromonadia</taxon>
        <taxon>Desulfuromonadales</taxon>
        <taxon>Syntrophotaleaceae</taxon>
        <taxon>Syntrophotalea</taxon>
    </lineage>
</organism>
<evidence type="ECO:0000256" key="1">
    <source>
        <dbReference type="ARBA" id="ARBA00022553"/>
    </source>
</evidence>
<evidence type="ECO:0000259" key="3">
    <source>
        <dbReference type="PROSITE" id="PS50110"/>
    </source>
</evidence>
<dbReference type="SUPFAM" id="SSF141371">
    <property type="entry name" value="PilZ domain-like"/>
    <property type="match status" value="1"/>
</dbReference>
<sequence length="244" mass="27713">MMSPQDVKTTILLADGTRTILDLEKSFFRREQYNVHTATGAREVFDLAVKHQPDILFMGAELCDMCGAEMCLRLKAHPSLCRLAVVLLVQPNMPDQLLRCQRAGCDDILQRPPRRHQFLQAIEKHLQVPRRAAPRVQVHMHVKYREPSGEHDLTHYSVNVSTGGFFIETRAPLPVDTPLRLEFTIPGHVNPICCQGRVAWINALDESRTKRLPEGMGVQFIGLTLEDMAVIRAFVMRSLVVPDW</sequence>
<reference evidence="4 5" key="2">
    <citation type="journal article" date="2012" name="BMC Genomics">
        <title>The genome of Pelobacter carbinolicus reveals surprising metabolic capabilities and physiological features.</title>
        <authorList>
            <person name="Aklujkar M."/>
            <person name="Haveman S.A."/>
            <person name="Didonato R.Jr."/>
            <person name="Chertkov O."/>
            <person name="Han C.S."/>
            <person name="Land M.L."/>
            <person name="Brown P."/>
            <person name="Lovley D.R."/>
        </authorList>
    </citation>
    <scope>NUCLEOTIDE SEQUENCE [LARGE SCALE GENOMIC DNA]</scope>
    <source>
        <strain evidence="5">DSM 2380 / NBRC 103641 / GraBd1</strain>
    </source>
</reference>
<name>Q3A352_SYNC1</name>
<dbReference type="Pfam" id="PF00072">
    <property type="entry name" value="Response_reg"/>
    <property type="match status" value="1"/>
</dbReference>
<dbReference type="GO" id="GO:0035438">
    <property type="term" value="F:cyclic-di-GMP binding"/>
    <property type="evidence" value="ECO:0007669"/>
    <property type="project" value="InterPro"/>
</dbReference>
<dbReference type="NCBIfam" id="TIGR02266">
    <property type="entry name" value="gmx_TIGR02266"/>
    <property type="match status" value="1"/>
</dbReference>
<protein>
    <submittedName>
        <fullName evidence="4">Response regulator, PilZ domain-containing</fullName>
    </submittedName>
</protein>
<reference evidence="5" key="1">
    <citation type="submission" date="2005-10" db="EMBL/GenBank/DDBJ databases">
        <title>Complete sequence of Pelobacter carbinolicus DSM 2380.</title>
        <authorList>
            <person name="Copeland A."/>
            <person name="Lucas S."/>
            <person name="Lapidus A."/>
            <person name="Barry K."/>
            <person name="Detter J.C."/>
            <person name="Glavina T."/>
            <person name="Hammon N."/>
            <person name="Israni S."/>
            <person name="Pitluck S."/>
            <person name="Chertkov O."/>
            <person name="Schmutz J."/>
            <person name="Larimer F."/>
            <person name="Land M."/>
            <person name="Kyrpides N."/>
            <person name="Ivanova N."/>
            <person name="Richardson P."/>
        </authorList>
    </citation>
    <scope>NUCLEOTIDE SEQUENCE [LARGE SCALE GENOMIC DNA]</scope>
    <source>
        <strain evidence="5">DSM 2380 / NBRC 103641 / GraBd1</strain>
    </source>
</reference>
<dbReference type="SUPFAM" id="SSF52172">
    <property type="entry name" value="CheY-like"/>
    <property type="match status" value="1"/>
</dbReference>
<dbReference type="Gene3D" id="3.40.50.2300">
    <property type="match status" value="1"/>
</dbReference>
<dbReference type="AlphaFoldDB" id="Q3A352"/>
<dbReference type="InterPro" id="IPR009875">
    <property type="entry name" value="PilZ_domain"/>
</dbReference>
<dbReference type="EMBL" id="CP000142">
    <property type="protein sequence ID" value="ABA89205.1"/>
    <property type="molecule type" value="Genomic_DNA"/>
</dbReference>
<dbReference type="GO" id="GO:0000160">
    <property type="term" value="P:phosphorelay signal transduction system"/>
    <property type="evidence" value="ECO:0007669"/>
    <property type="project" value="InterPro"/>
</dbReference>
<dbReference type="InterPro" id="IPR050595">
    <property type="entry name" value="Bact_response_regulator"/>
</dbReference>
<keyword evidence="5" id="KW-1185">Reference proteome</keyword>
<feature type="domain" description="Response regulatory" evidence="3">
    <location>
        <begin position="10"/>
        <end position="126"/>
    </location>
</feature>
<evidence type="ECO:0000313" key="4">
    <source>
        <dbReference type="EMBL" id="ABA89205.1"/>
    </source>
</evidence>
<accession>Q3A352</accession>
<dbReference type="PANTHER" id="PTHR44591:SF20">
    <property type="entry name" value="PROTEIN PILH"/>
    <property type="match status" value="1"/>
</dbReference>
<dbReference type="STRING" id="338963.Pcar_1964"/>
<dbReference type="InterPro" id="IPR001789">
    <property type="entry name" value="Sig_transdc_resp-reg_receiver"/>
</dbReference>
<comment type="caution">
    <text evidence="2">Lacks conserved residue(s) required for the propagation of feature annotation.</text>
</comment>
<dbReference type="eggNOG" id="COG0745">
    <property type="taxonomic scope" value="Bacteria"/>
</dbReference>
<dbReference type="HOGENOM" id="CLU_101334_0_0_7"/>
<dbReference type="Gene3D" id="2.40.10.220">
    <property type="entry name" value="predicted glycosyltransferase like domains"/>
    <property type="match status" value="1"/>
</dbReference>
<keyword evidence="1" id="KW-0597">Phosphoprotein</keyword>
<dbReference type="PANTHER" id="PTHR44591">
    <property type="entry name" value="STRESS RESPONSE REGULATOR PROTEIN 1"/>
    <property type="match status" value="1"/>
</dbReference>